<feature type="domain" description="Carboxylesterase type B" evidence="5">
    <location>
        <begin position="28"/>
        <end position="480"/>
    </location>
</feature>
<protein>
    <recommendedName>
        <fullName evidence="3">Carboxylic ester hydrolase</fullName>
        <ecNumber evidence="3">3.1.1.-</ecNumber>
    </recommendedName>
</protein>
<dbReference type="PROSITE" id="PS00122">
    <property type="entry name" value="CARBOXYLESTERASE_B_1"/>
    <property type="match status" value="1"/>
</dbReference>
<sequence length="599" mass="65685">MTEPSKAKHSAKEVVVELPTWTTTSYNQKVVGKKSSLSDDLDEFLGIPFGEVTKRWEHARLRTRLPHDVFDATKNGPKCPQPSAVKNSEYYQAYLAFPDLDESEFECLNLLIVRPNAAALSRAGIDEMSKLPVLVYIHGGAGTCAGSDPIYDPSRLVLRSLEIGSPVIAVNLNYRGGVFGLIGSADILKTQDRTEVRGLNFGLYDQKVGLTWVARNIAQFGGDPEQVTLCGSSTGGSCVYAHILDADAHTEKPLFQRAHVQSGAMLTLLPMPLAEAEANWDKLCQHWGIEAESSSQHKVESLRHISTAAMLESALENQVFMLPPIADGLTMTQETASFPHVDLRREIKPGAYKPIEVMIGTTDVESAGHAQTDVDLKKLRQGFAESYPTAEAGAQVLEAYGLVEGSEQSALRAALERFHSDAVFDLGIYRARNLLSAQRLAKYGDATSIQPYHIEFGNPFPGTKRGCAHHGVDVIYMFDAFHDALVDADNGIFKSYAEASAEHSARPETESTVQKTTTSSGTSAVNHHKLVKSFQDHVIGFIVGNSVQKAAEDEILIWGKDGSLRVEKLVETPRWTERIDRLKLLEKDTPSILKALRTV</sequence>
<accession>A0A9P9AED2</accession>
<evidence type="ECO:0000313" key="7">
    <source>
        <dbReference type="Proteomes" id="UP000777438"/>
    </source>
</evidence>
<dbReference type="InterPro" id="IPR050309">
    <property type="entry name" value="Type-B_Carboxylest/Lipase"/>
</dbReference>
<dbReference type="EMBL" id="JAGPYM010000072">
    <property type="protein sequence ID" value="KAH6869433.1"/>
    <property type="molecule type" value="Genomic_DNA"/>
</dbReference>
<evidence type="ECO:0000256" key="1">
    <source>
        <dbReference type="ARBA" id="ARBA00005964"/>
    </source>
</evidence>
<keyword evidence="7" id="KW-1185">Reference proteome</keyword>
<organism evidence="6 7">
    <name type="scientific">Thelonectria olida</name>
    <dbReference type="NCBI Taxonomy" id="1576542"/>
    <lineage>
        <taxon>Eukaryota</taxon>
        <taxon>Fungi</taxon>
        <taxon>Dikarya</taxon>
        <taxon>Ascomycota</taxon>
        <taxon>Pezizomycotina</taxon>
        <taxon>Sordariomycetes</taxon>
        <taxon>Hypocreomycetidae</taxon>
        <taxon>Hypocreales</taxon>
        <taxon>Nectriaceae</taxon>
        <taxon>Thelonectria</taxon>
    </lineage>
</organism>
<feature type="compositionally biased region" description="Polar residues" evidence="4">
    <location>
        <begin position="510"/>
        <end position="523"/>
    </location>
</feature>
<keyword evidence="2 3" id="KW-0378">Hydrolase</keyword>
<evidence type="ECO:0000313" key="6">
    <source>
        <dbReference type="EMBL" id="KAH6869433.1"/>
    </source>
</evidence>
<proteinExistence type="inferred from homology"/>
<dbReference type="SUPFAM" id="SSF53474">
    <property type="entry name" value="alpha/beta-Hydrolases"/>
    <property type="match status" value="1"/>
</dbReference>
<reference evidence="6 7" key="1">
    <citation type="journal article" date="2021" name="Nat. Commun.">
        <title>Genetic determinants of endophytism in the Arabidopsis root mycobiome.</title>
        <authorList>
            <person name="Mesny F."/>
            <person name="Miyauchi S."/>
            <person name="Thiergart T."/>
            <person name="Pickel B."/>
            <person name="Atanasova L."/>
            <person name="Karlsson M."/>
            <person name="Huettel B."/>
            <person name="Barry K.W."/>
            <person name="Haridas S."/>
            <person name="Chen C."/>
            <person name="Bauer D."/>
            <person name="Andreopoulos W."/>
            <person name="Pangilinan J."/>
            <person name="LaButti K."/>
            <person name="Riley R."/>
            <person name="Lipzen A."/>
            <person name="Clum A."/>
            <person name="Drula E."/>
            <person name="Henrissat B."/>
            <person name="Kohler A."/>
            <person name="Grigoriev I.V."/>
            <person name="Martin F.M."/>
            <person name="Hacquard S."/>
        </authorList>
    </citation>
    <scope>NUCLEOTIDE SEQUENCE [LARGE SCALE GENOMIC DNA]</scope>
    <source>
        <strain evidence="6 7">MPI-CAGE-CH-0241</strain>
    </source>
</reference>
<dbReference type="PANTHER" id="PTHR11559">
    <property type="entry name" value="CARBOXYLESTERASE"/>
    <property type="match status" value="1"/>
</dbReference>
<evidence type="ECO:0000259" key="5">
    <source>
        <dbReference type="Pfam" id="PF00135"/>
    </source>
</evidence>
<evidence type="ECO:0000256" key="4">
    <source>
        <dbReference type="SAM" id="MobiDB-lite"/>
    </source>
</evidence>
<dbReference type="GO" id="GO:0016787">
    <property type="term" value="F:hydrolase activity"/>
    <property type="evidence" value="ECO:0007669"/>
    <property type="project" value="UniProtKB-KW"/>
</dbReference>
<dbReference type="AlphaFoldDB" id="A0A9P9AED2"/>
<dbReference type="OrthoDB" id="3200163at2759"/>
<evidence type="ECO:0000256" key="2">
    <source>
        <dbReference type="ARBA" id="ARBA00022801"/>
    </source>
</evidence>
<comment type="similarity">
    <text evidence="1 3">Belongs to the type-B carboxylesterase/lipase family.</text>
</comment>
<comment type="caution">
    <text evidence="6">The sequence shown here is derived from an EMBL/GenBank/DDBJ whole genome shotgun (WGS) entry which is preliminary data.</text>
</comment>
<dbReference type="InterPro" id="IPR029058">
    <property type="entry name" value="AB_hydrolase_fold"/>
</dbReference>
<dbReference type="Proteomes" id="UP000777438">
    <property type="component" value="Unassembled WGS sequence"/>
</dbReference>
<dbReference type="InterPro" id="IPR019826">
    <property type="entry name" value="Carboxylesterase_B_AS"/>
</dbReference>
<gene>
    <name evidence="6" type="ORF">B0T10DRAFT_501547</name>
</gene>
<dbReference type="EC" id="3.1.1.-" evidence="3"/>
<evidence type="ECO:0000256" key="3">
    <source>
        <dbReference type="RuleBase" id="RU361235"/>
    </source>
</evidence>
<dbReference type="Pfam" id="PF00135">
    <property type="entry name" value="COesterase"/>
    <property type="match status" value="1"/>
</dbReference>
<dbReference type="Gene3D" id="3.40.50.1820">
    <property type="entry name" value="alpha/beta hydrolase"/>
    <property type="match status" value="1"/>
</dbReference>
<dbReference type="InterPro" id="IPR002018">
    <property type="entry name" value="CarbesteraseB"/>
</dbReference>
<name>A0A9P9AED2_9HYPO</name>
<feature type="region of interest" description="Disordered" evidence="4">
    <location>
        <begin position="503"/>
        <end position="523"/>
    </location>
</feature>